<evidence type="ECO:0000256" key="1">
    <source>
        <dbReference type="SAM" id="SignalP"/>
    </source>
</evidence>
<gene>
    <name evidence="2" type="ORF">LSTR_LSTR013627</name>
</gene>
<dbReference type="Proteomes" id="UP000291343">
    <property type="component" value="Unassembled WGS sequence"/>
</dbReference>
<comment type="caution">
    <text evidence="2">The sequence shown here is derived from an EMBL/GenBank/DDBJ whole genome shotgun (WGS) entry which is preliminary data.</text>
</comment>
<evidence type="ECO:0000313" key="2">
    <source>
        <dbReference type="EMBL" id="RZF49339.1"/>
    </source>
</evidence>
<sequence>MKILFHFPALLLFHIFDKCVAGRDIGQNIPPSNDFPYILNDMDADWVWISNVLRNYVEVDGIKQLLTKYQPLVRTSDHRTALLLRQTIIQHCVYHIYMSNFQSQEIFLLKEAVKLGLEAGQARVKNLVEQSEEHLESRNIVTKPTEETMGTPEDSPWAKLFMEQAEDQPIHGKHSEDQPIHGEHSGNQLKSGYIVTKPIQGTMGEHAEDQLIDGKHSADQLKSKYIVTKPIQGTTGEDQLIDGKHSGDQLKSRCIVTKAIQQTTGEDVEDQLIDGQHSGDQLKRGCIVTKPIQGTMGADQENHLIDEKIGEIVAEIALKAELRKQFNKFQLSEQAKYIIHASVMEYITLSLSDIQISNFLVEVFLLLDKGKVVSGSNVHHEELTREPPLHFEVYPYLGASDGVNLMKKYFHGIDPQLDGYLARSPRNIQLIAFQNKLIKNHCIQKQRIDALNQESKDVFVKTQQLILAYFANNLRILTGEVFDYVEDQCNSNVFKSISLDCLIKDAIFSITNSYRALNDENLELKNVLTMRIEEMIEIAVIADVDMYLALKYVYEYIDNKFNSNDIKAILGEEDIKWEQRRVYYK</sequence>
<keyword evidence="1" id="KW-0732">Signal</keyword>
<proteinExistence type="predicted"/>
<dbReference type="EMBL" id="QKKF02000011">
    <property type="protein sequence ID" value="RZF49339.1"/>
    <property type="molecule type" value="Genomic_DNA"/>
</dbReference>
<keyword evidence="3" id="KW-1185">Reference proteome</keyword>
<dbReference type="InParanoid" id="A0A482XWD4"/>
<name>A0A482XWD4_LAOST</name>
<protein>
    <submittedName>
        <fullName evidence="2">Uncharacterized protein</fullName>
    </submittedName>
</protein>
<dbReference type="OrthoDB" id="6647016at2759"/>
<organism evidence="2 3">
    <name type="scientific">Laodelphax striatellus</name>
    <name type="common">Small brown planthopper</name>
    <name type="synonym">Delphax striatella</name>
    <dbReference type="NCBI Taxonomy" id="195883"/>
    <lineage>
        <taxon>Eukaryota</taxon>
        <taxon>Metazoa</taxon>
        <taxon>Ecdysozoa</taxon>
        <taxon>Arthropoda</taxon>
        <taxon>Hexapoda</taxon>
        <taxon>Insecta</taxon>
        <taxon>Pterygota</taxon>
        <taxon>Neoptera</taxon>
        <taxon>Paraneoptera</taxon>
        <taxon>Hemiptera</taxon>
        <taxon>Auchenorrhyncha</taxon>
        <taxon>Fulgoroidea</taxon>
        <taxon>Delphacidae</taxon>
        <taxon>Criomorphinae</taxon>
        <taxon>Laodelphax</taxon>
    </lineage>
</organism>
<feature type="signal peptide" evidence="1">
    <location>
        <begin position="1"/>
        <end position="22"/>
    </location>
</feature>
<reference evidence="2 3" key="1">
    <citation type="journal article" date="2017" name="Gigascience">
        <title>Genome sequence of the small brown planthopper, Laodelphax striatellus.</title>
        <authorList>
            <person name="Zhu J."/>
            <person name="Jiang F."/>
            <person name="Wang X."/>
            <person name="Yang P."/>
            <person name="Bao Y."/>
            <person name="Zhao W."/>
            <person name="Wang W."/>
            <person name="Lu H."/>
            <person name="Wang Q."/>
            <person name="Cui N."/>
            <person name="Li J."/>
            <person name="Chen X."/>
            <person name="Luo L."/>
            <person name="Yu J."/>
            <person name="Kang L."/>
            <person name="Cui F."/>
        </authorList>
    </citation>
    <scope>NUCLEOTIDE SEQUENCE [LARGE SCALE GENOMIC DNA]</scope>
    <source>
        <strain evidence="2">Lst14</strain>
    </source>
</reference>
<evidence type="ECO:0000313" key="3">
    <source>
        <dbReference type="Proteomes" id="UP000291343"/>
    </source>
</evidence>
<feature type="chain" id="PRO_5019831614" evidence="1">
    <location>
        <begin position="23"/>
        <end position="585"/>
    </location>
</feature>
<dbReference type="AlphaFoldDB" id="A0A482XWD4"/>
<accession>A0A482XWD4</accession>